<sequence>MSIRDLLRTLRRNLVIVLACLVAGIGAGAFLALRMPSSYTTQTRLFVSSNGSDSTDSLLQNSNLVLDRVPSYVSLVNSPLVVNQVVQRLGLTEAPETVARRIEATNPLQTALIEITVRDTTAQGAYDLAVAIAETVMSVVQGIETSASGFVPVKVTVVSQPELPARPDLAGPAWRLGLGLLLGLAIGAAVAVARELFDSRLKDPEQLRTKLGLPPLAVIATGARPERVPSPLEDAFWTSSASEGFRQLRTNLQVLVGSGGLRSIVVTGPHTPDGAATVAQNLAIALGLAKVDVLLVEANLRNPRLAATFGIAEDDPGAGGLSAVLAGTESLDMAIHSWRDGTIHLLPAGPLSMTSSELLASDAMEDLLGRLERRFDLIVIDAPPLLEAADAAVLATRADGVVLTVRHRGTRWDAVWRAVQSLHDVQARVLGAAVLAKGRIPDVAPGDAALRVPVASSRWAGGVPAQRDGAAAPPRRPLRSVPDLPRAVILPPADVTRPILPILPARGVAAVGENHRDPHRRDQHEENQA</sequence>
<keyword evidence="6" id="KW-0067">ATP-binding</keyword>
<dbReference type="Proteomes" id="UP000652013">
    <property type="component" value="Unassembled WGS sequence"/>
</dbReference>
<evidence type="ECO:0000256" key="5">
    <source>
        <dbReference type="ARBA" id="ARBA00022741"/>
    </source>
</evidence>
<keyword evidence="12" id="KW-1185">Reference proteome</keyword>
<dbReference type="InterPro" id="IPR005702">
    <property type="entry name" value="Wzc-like_C"/>
</dbReference>
<dbReference type="InterPro" id="IPR050445">
    <property type="entry name" value="Bact_polysacc_biosynth/exp"/>
</dbReference>
<evidence type="ECO:0000256" key="7">
    <source>
        <dbReference type="ARBA" id="ARBA00022989"/>
    </source>
</evidence>
<evidence type="ECO:0000313" key="12">
    <source>
        <dbReference type="Proteomes" id="UP000652013"/>
    </source>
</evidence>
<dbReference type="InterPro" id="IPR027417">
    <property type="entry name" value="P-loop_NTPase"/>
</dbReference>
<evidence type="ECO:0000256" key="9">
    <source>
        <dbReference type="SAM" id="Phobius"/>
    </source>
</evidence>
<proteinExistence type="inferred from homology"/>
<keyword evidence="4 9" id="KW-0812">Transmembrane</keyword>
<dbReference type="GO" id="GO:0005886">
    <property type="term" value="C:plasma membrane"/>
    <property type="evidence" value="ECO:0007669"/>
    <property type="project" value="UniProtKB-SubCell"/>
</dbReference>
<keyword evidence="7 9" id="KW-1133">Transmembrane helix</keyword>
<keyword evidence="5" id="KW-0547">Nucleotide-binding</keyword>
<evidence type="ECO:0000259" key="10">
    <source>
        <dbReference type="Pfam" id="PF02706"/>
    </source>
</evidence>
<name>A0A8J3YBY5_9ACTN</name>
<organism evidence="11 12">
    <name type="scientific">Spirilliplanes yamanashiensis</name>
    <dbReference type="NCBI Taxonomy" id="42233"/>
    <lineage>
        <taxon>Bacteria</taxon>
        <taxon>Bacillati</taxon>
        <taxon>Actinomycetota</taxon>
        <taxon>Actinomycetes</taxon>
        <taxon>Micromonosporales</taxon>
        <taxon>Micromonosporaceae</taxon>
        <taxon>Spirilliplanes</taxon>
    </lineage>
</organism>
<reference evidence="11" key="1">
    <citation type="submission" date="2021-01" db="EMBL/GenBank/DDBJ databases">
        <title>Whole genome shotgun sequence of Spirilliplanes yamanashiensis NBRC 15828.</title>
        <authorList>
            <person name="Komaki H."/>
            <person name="Tamura T."/>
        </authorList>
    </citation>
    <scope>NUCLEOTIDE SEQUENCE</scope>
    <source>
        <strain evidence="11">NBRC 15828</strain>
    </source>
</reference>
<evidence type="ECO:0000256" key="8">
    <source>
        <dbReference type="ARBA" id="ARBA00023136"/>
    </source>
</evidence>
<dbReference type="EMBL" id="BOOY01000030">
    <property type="protein sequence ID" value="GIJ04913.1"/>
    <property type="molecule type" value="Genomic_DNA"/>
</dbReference>
<evidence type="ECO:0000256" key="4">
    <source>
        <dbReference type="ARBA" id="ARBA00022692"/>
    </source>
</evidence>
<dbReference type="CDD" id="cd05387">
    <property type="entry name" value="BY-kinase"/>
    <property type="match status" value="1"/>
</dbReference>
<protein>
    <recommendedName>
        <fullName evidence="10">Polysaccharide chain length determinant N-terminal domain-containing protein</fullName>
    </recommendedName>
</protein>
<evidence type="ECO:0000256" key="3">
    <source>
        <dbReference type="ARBA" id="ARBA00022475"/>
    </source>
</evidence>
<comment type="caution">
    <text evidence="11">The sequence shown here is derived from an EMBL/GenBank/DDBJ whole genome shotgun (WGS) entry which is preliminary data.</text>
</comment>
<dbReference type="Pfam" id="PF02706">
    <property type="entry name" value="Wzz"/>
    <property type="match status" value="1"/>
</dbReference>
<dbReference type="AlphaFoldDB" id="A0A8J3YBY5"/>
<feature type="domain" description="Polysaccharide chain length determinant N-terminal" evidence="10">
    <location>
        <begin position="2"/>
        <end position="88"/>
    </location>
</feature>
<comment type="similarity">
    <text evidence="2">Belongs to the CpsC/CapA family.</text>
</comment>
<keyword evidence="3" id="KW-1003">Cell membrane</keyword>
<dbReference type="GO" id="GO:0004713">
    <property type="term" value="F:protein tyrosine kinase activity"/>
    <property type="evidence" value="ECO:0007669"/>
    <property type="project" value="TreeGrafter"/>
</dbReference>
<dbReference type="InterPro" id="IPR003856">
    <property type="entry name" value="LPS_length_determ_N"/>
</dbReference>
<dbReference type="RefSeq" id="WP_203940141.1">
    <property type="nucleotide sequence ID" value="NZ_BAAAGJ010000023.1"/>
</dbReference>
<dbReference type="PANTHER" id="PTHR32309:SF13">
    <property type="entry name" value="FERRIC ENTEROBACTIN TRANSPORT PROTEIN FEPE"/>
    <property type="match status" value="1"/>
</dbReference>
<dbReference type="Gene3D" id="3.40.50.300">
    <property type="entry name" value="P-loop containing nucleotide triphosphate hydrolases"/>
    <property type="match status" value="1"/>
</dbReference>
<evidence type="ECO:0000256" key="6">
    <source>
        <dbReference type="ARBA" id="ARBA00022840"/>
    </source>
</evidence>
<gene>
    <name evidence="11" type="ORF">Sya03_42650</name>
</gene>
<keyword evidence="8 9" id="KW-0472">Membrane</keyword>
<dbReference type="SUPFAM" id="SSF52540">
    <property type="entry name" value="P-loop containing nucleoside triphosphate hydrolases"/>
    <property type="match status" value="1"/>
</dbReference>
<accession>A0A8J3YBY5</accession>
<evidence type="ECO:0000256" key="2">
    <source>
        <dbReference type="ARBA" id="ARBA00006683"/>
    </source>
</evidence>
<evidence type="ECO:0000256" key="1">
    <source>
        <dbReference type="ARBA" id="ARBA00004651"/>
    </source>
</evidence>
<feature type="transmembrane region" description="Helical" evidence="9">
    <location>
        <begin position="12"/>
        <end position="33"/>
    </location>
</feature>
<dbReference type="PANTHER" id="PTHR32309">
    <property type="entry name" value="TYROSINE-PROTEIN KINASE"/>
    <property type="match status" value="1"/>
</dbReference>
<evidence type="ECO:0000313" key="11">
    <source>
        <dbReference type="EMBL" id="GIJ04913.1"/>
    </source>
</evidence>
<comment type="subcellular location">
    <subcellularLocation>
        <location evidence="1">Cell membrane</location>
        <topology evidence="1">Multi-pass membrane protein</topology>
    </subcellularLocation>
</comment>